<reference evidence="2" key="1">
    <citation type="submission" date="2019-08" db="EMBL/GenBank/DDBJ databases">
        <authorList>
            <person name="Kucharzyk K."/>
            <person name="Murdoch R.W."/>
            <person name="Higgins S."/>
            <person name="Loffler F."/>
        </authorList>
    </citation>
    <scope>NUCLEOTIDE SEQUENCE</scope>
</reference>
<comment type="caution">
    <text evidence="2">The sequence shown here is derived from an EMBL/GenBank/DDBJ whole genome shotgun (WGS) entry which is preliminary data.</text>
</comment>
<accession>A0A645C9C7</accession>
<evidence type="ECO:0000313" key="2">
    <source>
        <dbReference type="EMBL" id="MPM73573.1"/>
    </source>
</evidence>
<protein>
    <submittedName>
        <fullName evidence="2">Uncharacterized protein</fullName>
    </submittedName>
</protein>
<proteinExistence type="predicted"/>
<feature type="region of interest" description="Disordered" evidence="1">
    <location>
        <begin position="80"/>
        <end position="106"/>
    </location>
</feature>
<name>A0A645C9C7_9ZZZZ</name>
<feature type="region of interest" description="Disordered" evidence="1">
    <location>
        <begin position="179"/>
        <end position="216"/>
    </location>
</feature>
<sequence length="216" mass="23071">MVLVGHHHLYVGLVALAQRDIGQDLGGAADDRRIRIHRGVAGDHADQIGAEIVHPAEELLADKGLDGRCVVDATAIGQRRDMRRGGDQRFSGPGRGGDDRVRAGHGRQQRIRLVGIERHALTHGPVFEGRVDVVRRGAGAQFVQKQGKAGLLGHMDDSVTATRDEGLADEGAGLDQRAMREHAPSEQPVTIRRPQALMGGAAGSRPLGWSQIPSGD</sequence>
<gene>
    <name evidence="2" type="ORF">SDC9_120555</name>
</gene>
<evidence type="ECO:0000256" key="1">
    <source>
        <dbReference type="SAM" id="MobiDB-lite"/>
    </source>
</evidence>
<organism evidence="2">
    <name type="scientific">bioreactor metagenome</name>
    <dbReference type="NCBI Taxonomy" id="1076179"/>
    <lineage>
        <taxon>unclassified sequences</taxon>
        <taxon>metagenomes</taxon>
        <taxon>ecological metagenomes</taxon>
    </lineage>
</organism>
<dbReference type="EMBL" id="VSSQ01025447">
    <property type="protein sequence ID" value="MPM73573.1"/>
    <property type="molecule type" value="Genomic_DNA"/>
</dbReference>
<dbReference type="AlphaFoldDB" id="A0A645C9C7"/>